<proteinExistence type="predicted"/>
<accession>A0A2P2Q9J7</accession>
<sequence length="22" mass="2601">MLLASCTKGFRYFKARFLGFPF</sequence>
<protein>
    <submittedName>
        <fullName evidence="1">Uncharacterized protein</fullName>
    </submittedName>
</protein>
<dbReference type="EMBL" id="GGEC01083139">
    <property type="protein sequence ID" value="MBX63623.1"/>
    <property type="molecule type" value="Transcribed_RNA"/>
</dbReference>
<evidence type="ECO:0000313" key="1">
    <source>
        <dbReference type="EMBL" id="MBX63623.1"/>
    </source>
</evidence>
<reference evidence="1" key="1">
    <citation type="submission" date="2018-02" db="EMBL/GenBank/DDBJ databases">
        <title>Rhizophora mucronata_Transcriptome.</title>
        <authorList>
            <person name="Meera S.P."/>
            <person name="Sreeshan A."/>
            <person name="Augustine A."/>
        </authorList>
    </citation>
    <scope>NUCLEOTIDE SEQUENCE</scope>
    <source>
        <tissue evidence="1">Leaf</tissue>
    </source>
</reference>
<organism evidence="1">
    <name type="scientific">Rhizophora mucronata</name>
    <name type="common">Asiatic mangrove</name>
    <dbReference type="NCBI Taxonomy" id="61149"/>
    <lineage>
        <taxon>Eukaryota</taxon>
        <taxon>Viridiplantae</taxon>
        <taxon>Streptophyta</taxon>
        <taxon>Embryophyta</taxon>
        <taxon>Tracheophyta</taxon>
        <taxon>Spermatophyta</taxon>
        <taxon>Magnoliopsida</taxon>
        <taxon>eudicotyledons</taxon>
        <taxon>Gunneridae</taxon>
        <taxon>Pentapetalae</taxon>
        <taxon>rosids</taxon>
        <taxon>fabids</taxon>
        <taxon>Malpighiales</taxon>
        <taxon>Rhizophoraceae</taxon>
        <taxon>Rhizophora</taxon>
    </lineage>
</organism>
<name>A0A2P2Q9J7_RHIMU</name>
<dbReference type="AlphaFoldDB" id="A0A2P2Q9J7"/>